<sequence length="130" mass="14528">MERNMFGVVLWSNPVDRKAVIWCEDQGDLAFYRHTDETQNLSLEAGDWVQFELETQRKQRFACNPRLIQGGACRSLPDMLTAARDEMSGGSAQGTDAGRNGGIQTANVIPFNPTGRRSRAELMETKARHA</sequence>
<reference evidence="3" key="1">
    <citation type="submission" date="2018-03" db="EMBL/GenBank/DDBJ databases">
        <authorList>
            <person name="Rodrigo-Torres L."/>
            <person name="Arahal R. D."/>
            <person name="Lucena T."/>
        </authorList>
    </citation>
    <scope>NUCLEOTIDE SEQUENCE [LARGE SCALE GENOMIC DNA]</scope>
    <source>
        <strain evidence="3">CECT 7615</strain>
    </source>
</reference>
<dbReference type="AlphaFoldDB" id="A0A2R8CEW3"/>
<evidence type="ECO:0000256" key="1">
    <source>
        <dbReference type="SAM" id="MobiDB-lite"/>
    </source>
</evidence>
<dbReference type="EMBL" id="ONZG01000015">
    <property type="protein sequence ID" value="SPJ30992.1"/>
    <property type="molecule type" value="Genomic_DNA"/>
</dbReference>
<accession>A0A2R8CEW3</accession>
<name>A0A2R8CEW3_9RHOB</name>
<evidence type="ECO:0000313" key="2">
    <source>
        <dbReference type="EMBL" id="SPJ30992.1"/>
    </source>
</evidence>
<organism evidence="2 3">
    <name type="scientific">Falsiruegeria mediterranea M17</name>
    <dbReference type="NCBI Taxonomy" id="1200281"/>
    <lineage>
        <taxon>Bacteria</taxon>
        <taxon>Pseudomonadati</taxon>
        <taxon>Pseudomonadota</taxon>
        <taxon>Alphaproteobacteria</taxon>
        <taxon>Rhodobacterales</taxon>
        <taxon>Roseobacteraceae</taxon>
        <taxon>Falsiruegeria</taxon>
    </lineage>
</organism>
<evidence type="ECO:0000313" key="3">
    <source>
        <dbReference type="Proteomes" id="UP000244898"/>
    </source>
</evidence>
<dbReference type="Proteomes" id="UP000244898">
    <property type="component" value="Unassembled WGS sequence"/>
</dbReference>
<feature type="region of interest" description="Disordered" evidence="1">
    <location>
        <begin position="86"/>
        <end position="113"/>
    </location>
</feature>
<proteinExistence type="predicted"/>
<gene>
    <name evidence="2" type="ORF">TRM7615_04529</name>
</gene>
<keyword evidence="3" id="KW-1185">Reference proteome</keyword>
<protein>
    <submittedName>
        <fullName evidence="2">Uncharacterized protein</fullName>
    </submittedName>
</protein>